<proteinExistence type="predicted"/>
<dbReference type="AlphaFoldDB" id="A0A0E9SJ64"/>
<protein>
    <submittedName>
        <fullName evidence="1">Uncharacterized protein</fullName>
    </submittedName>
</protein>
<evidence type="ECO:0000313" key="1">
    <source>
        <dbReference type="EMBL" id="JAH41419.1"/>
    </source>
</evidence>
<organism evidence="1">
    <name type="scientific">Anguilla anguilla</name>
    <name type="common">European freshwater eel</name>
    <name type="synonym">Muraena anguilla</name>
    <dbReference type="NCBI Taxonomy" id="7936"/>
    <lineage>
        <taxon>Eukaryota</taxon>
        <taxon>Metazoa</taxon>
        <taxon>Chordata</taxon>
        <taxon>Craniata</taxon>
        <taxon>Vertebrata</taxon>
        <taxon>Euteleostomi</taxon>
        <taxon>Actinopterygii</taxon>
        <taxon>Neopterygii</taxon>
        <taxon>Teleostei</taxon>
        <taxon>Anguilliformes</taxon>
        <taxon>Anguillidae</taxon>
        <taxon>Anguilla</taxon>
    </lineage>
</organism>
<accession>A0A0E9SJ64</accession>
<sequence>MTPDVTVLLFPGTTACGKGRKLLWAITLVWCSPSPTTRLC</sequence>
<dbReference type="EMBL" id="GBXM01067158">
    <property type="protein sequence ID" value="JAH41419.1"/>
    <property type="molecule type" value="Transcribed_RNA"/>
</dbReference>
<reference evidence="1" key="2">
    <citation type="journal article" date="2015" name="Fish Shellfish Immunol.">
        <title>Early steps in the European eel (Anguilla anguilla)-Vibrio vulnificus interaction in the gills: Role of the RtxA13 toxin.</title>
        <authorList>
            <person name="Callol A."/>
            <person name="Pajuelo D."/>
            <person name="Ebbesson L."/>
            <person name="Teles M."/>
            <person name="MacKenzie S."/>
            <person name="Amaro C."/>
        </authorList>
    </citation>
    <scope>NUCLEOTIDE SEQUENCE</scope>
</reference>
<reference evidence="1" key="1">
    <citation type="submission" date="2014-11" db="EMBL/GenBank/DDBJ databases">
        <authorList>
            <person name="Amaro Gonzalez C."/>
        </authorList>
    </citation>
    <scope>NUCLEOTIDE SEQUENCE</scope>
</reference>
<name>A0A0E9SJ64_ANGAN</name>